<protein>
    <submittedName>
        <fullName evidence="1">Uncharacterized protein</fullName>
    </submittedName>
</protein>
<reference evidence="1 2" key="1">
    <citation type="submission" date="2017-07" db="EMBL/GenBank/DDBJ databases">
        <title>Phylogenetic study on the rhizospheric bacterium Ochrobactrum sp. A44.</title>
        <authorList>
            <person name="Krzyzanowska D.M."/>
            <person name="Ossowicki A."/>
            <person name="Rajewska M."/>
            <person name="Maciag T."/>
            <person name="Kaczynski Z."/>
            <person name="Czerwicka M."/>
            <person name="Jafra S."/>
        </authorList>
    </citation>
    <scope>NUCLEOTIDE SEQUENCE [LARGE SCALE GENOMIC DNA]</scope>
    <source>
        <strain evidence="1 2">CCUG 30717</strain>
    </source>
</reference>
<accession>A0A256G9H4</accession>
<dbReference type="EMBL" id="NNRM01000038">
    <property type="protein sequence ID" value="OYR23743.1"/>
    <property type="molecule type" value="Genomic_DNA"/>
</dbReference>
<sequence>MDPNGLPSDGVFVVSVTLRENRTSAGQLRFIHAGPRQFSTFAAGGE</sequence>
<dbReference type="Proteomes" id="UP000216188">
    <property type="component" value="Unassembled WGS sequence"/>
</dbReference>
<comment type="caution">
    <text evidence="1">The sequence shown here is derived from an EMBL/GenBank/DDBJ whole genome shotgun (WGS) entry which is preliminary data.</text>
</comment>
<name>A0A256G9H4_9HYPH</name>
<keyword evidence="2" id="KW-1185">Reference proteome</keyword>
<evidence type="ECO:0000313" key="2">
    <source>
        <dbReference type="Proteomes" id="UP000216188"/>
    </source>
</evidence>
<organism evidence="1 2">
    <name type="scientific">Brucella pseudogrignonensis</name>
    <dbReference type="NCBI Taxonomy" id="419475"/>
    <lineage>
        <taxon>Bacteria</taxon>
        <taxon>Pseudomonadati</taxon>
        <taxon>Pseudomonadota</taxon>
        <taxon>Alphaproteobacteria</taxon>
        <taxon>Hyphomicrobiales</taxon>
        <taxon>Brucellaceae</taxon>
        <taxon>Brucella/Ochrobactrum group</taxon>
        <taxon>Brucella</taxon>
    </lineage>
</organism>
<proteinExistence type="predicted"/>
<gene>
    <name evidence="1" type="ORF">CEV34_3345</name>
</gene>
<evidence type="ECO:0000313" key="1">
    <source>
        <dbReference type="EMBL" id="OYR23743.1"/>
    </source>
</evidence>
<dbReference type="AlphaFoldDB" id="A0A256G9H4"/>